<feature type="transmembrane region" description="Helical" evidence="2">
    <location>
        <begin position="113"/>
        <end position="137"/>
    </location>
</feature>
<evidence type="ECO:0000313" key="4">
    <source>
        <dbReference type="RefSeq" id="XP_031758964.1"/>
    </source>
</evidence>
<keyword evidence="2" id="KW-1133">Transmembrane helix</keyword>
<sequence>MPFFMYQSCPQAEPAQSVPGPQGERESGTNPAALRYQPSGTDTESAGEEEGPDSFRLHLNGSSSDSAPTDPQQPQAQPEGTHREANEGEARPRDCIQTRFNRYKEILSKKWKILIPGGFIVILLVVVVPVSVCFSAIGNLPQNISRELPADSSLLAGDLLWKPCHGIMLNISNQELSWEGSQQHCAKYHAQLLDINFTQAVRDCIVDAEDYWIGQDCDLTNSPTCKAFNKNDGIVPLHPSTERWFICTK</sequence>
<keyword evidence="3" id="KW-1185">Reference proteome</keyword>
<keyword evidence="2" id="KW-0812">Transmembrane</keyword>
<proteinExistence type="predicted"/>
<organism evidence="3 4">
    <name type="scientific">Xenopus tropicalis</name>
    <name type="common">Western clawed frog</name>
    <name type="synonym">Silurana tropicalis</name>
    <dbReference type="NCBI Taxonomy" id="8364"/>
    <lineage>
        <taxon>Eukaryota</taxon>
        <taxon>Metazoa</taxon>
        <taxon>Chordata</taxon>
        <taxon>Craniata</taxon>
        <taxon>Vertebrata</taxon>
        <taxon>Euteleostomi</taxon>
        <taxon>Amphibia</taxon>
        <taxon>Batrachia</taxon>
        <taxon>Anura</taxon>
        <taxon>Pipoidea</taxon>
        <taxon>Pipidae</taxon>
        <taxon>Xenopodinae</taxon>
        <taxon>Xenopus</taxon>
        <taxon>Silurana</taxon>
    </lineage>
</organism>
<dbReference type="SUPFAM" id="SSF56436">
    <property type="entry name" value="C-type lectin-like"/>
    <property type="match status" value="1"/>
</dbReference>
<accession>A0A8J1JM63</accession>
<dbReference type="Proteomes" id="UP000008143">
    <property type="component" value="Chromosome 5"/>
</dbReference>
<gene>
    <name evidence="4 5" type="primary">LOC101734677</name>
</gene>
<dbReference type="OrthoDB" id="10489225at2759"/>
<feature type="region of interest" description="Disordered" evidence="1">
    <location>
        <begin position="1"/>
        <end position="93"/>
    </location>
</feature>
<evidence type="ECO:0000313" key="3">
    <source>
        <dbReference type="Proteomes" id="UP000008143"/>
    </source>
</evidence>
<dbReference type="AGR" id="Xenbase:XB-GENE-29087971"/>
<dbReference type="RefSeq" id="XP_031758964.1">
    <property type="nucleotide sequence ID" value="XM_031903104.1"/>
</dbReference>
<dbReference type="OMA" id="CELMNNS"/>
<feature type="compositionally biased region" description="Basic and acidic residues" evidence="1">
    <location>
        <begin position="80"/>
        <end position="93"/>
    </location>
</feature>
<dbReference type="AlphaFoldDB" id="A0A8J1JM63"/>
<name>A0A8J1JM63_XENTR</name>
<dbReference type="KEGG" id="xtr:101734677"/>
<dbReference type="GeneID" id="101734677"/>
<evidence type="ECO:0000313" key="5">
    <source>
        <dbReference type="Xenbase" id="XB-GENE-29087971"/>
    </source>
</evidence>
<dbReference type="Xenbase" id="XB-GENE-29087971">
    <property type="gene designation" value="LOC101734677"/>
</dbReference>
<keyword evidence="2" id="KW-0472">Membrane</keyword>
<reference evidence="4" key="1">
    <citation type="submission" date="2025-08" db="UniProtKB">
        <authorList>
            <consortium name="RefSeq"/>
        </authorList>
    </citation>
    <scope>IDENTIFICATION</scope>
    <source>
        <strain evidence="4">Nigerian</strain>
        <tissue evidence="4">Liver and blood</tissue>
    </source>
</reference>
<protein>
    <submittedName>
        <fullName evidence="4">Uncharacterized protein LOC101734677 isoform X1</fullName>
    </submittedName>
</protein>
<feature type="compositionally biased region" description="Low complexity" evidence="1">
    <location>
        <begin position="62"/>
        <end position="78"/>
    </location>
</feature>
<evidence type="ECO:0000256" key="1">
    <source>
        <dbReference type="SAM" id="MobiDB-lite"/>
    </source>
</evidence>
<dbReference type="InterPro" id="IPR016187">
    <property type="entry name" value="CTDL_fold"/>
</dbReference>
<evidence type="ECO:0000256" key="2">
    <source>
        <dbReference type="SAM" id="Phobius"/>
    </source>
</evidence>